<dbReference type="InterPro" id="IPR004895">
    <property type="entry name" value="Prenylated_rab_accept_PRA1"/>
</dbReference>
<evidence type="ECO:0000256" key="7">
    <source>
        <dbReference type="RuleBase" id="RU363107"/>
    </source>
</evidence>
<evidence type="ECO:0000256" key="2">
    <source>
        <dbReference type="ARBA" id="ARBA00004234"/>
    </source>
</evidence>
<dbReference type="GO" id="GO:0008021">
    <property type="term" value="C:synaptic vesicle"/>
    <property type="evidence" value="ECO:0007669"/>
    <property type="project" value="UniProtKB-SubCell"/>
</dbReference>
<keyword evidence="6 7" id="KW-0472">Membrane</keyword>
<keyword evidence="4 7" id="KW-0812">Transmembrane</keyword>
<dbReference type="GO" id="GO:0005794">
    <property type="term" value="C:Golgi apparatus"/>
    <property type="evidence" value="ECO:0007669"/>
    <property type="project" value="TreeGrafter"/>
</dbReference>
<dbReference type="GO" id="GO:0016020">
    <property type="term" value="C:membrane"/>
    <property type="evidence" value="ECO:0007669"/>
    <property type="project" value="UniProtKB-SubCell"/>
</dbReference>
<gene>
    <name evidence="8" type="ORF">AFUS01_LOCUS45269</name>
</gene>
<protein>
    <recommendedName>
        <fullName evidence="7">PRA1 family protein</fullName>
    </recommendedName>
</protein>
<dbReference type="PANTHER" id="PTHR19317">
    <property type="entry name" value="PRENYLATED RAB ACCEPTOR 1-RELATED"/>
    <property type="match status" value="1"/>
</dbReference>
<dbReference type="Proteomes" id="UP000708208">
    <property type="component" value="Unassembled WGS sequence"/>
</dbReference>
<keyword evidence="5 7" id="KW-1133">Transmembrane helix</keyword>
<comment type="similarity">
    <text evidence="3 7">Belongs to the PRA1 family.</text>
</comment>
<dbReference type="OrthoDB" id="63113at2759"/>
<proteinExistence type="inferred from homology"/>
<evidence type="ECO:0000313" key="8">
    <source>
        <dbReference type="EMBL" id="CAG7835971.1"/>
    </source>
</evidence>
<dbReference type="AlphaFoldDB" id="A0A8J2MAA9"/>
<organism evidence="8 9">
    <name type="scientific">Allacma fusca</name>
    <dbReference type="NCBI Taxonomy" id="39272"/>
    <lineage>
        <taxon>Eukaryota</taxon>
        <taxon>Metazoa</taxon>
        <taxon>Ecdysozoa</taxon>
        <taxon>Arthropoda</taxon>
        <taxon>Hexapoda</taxon>
        <taxon>Collembola</taxon>
        <taxon>Symphypleona</taxon>
        <taxon>Sminthuridae</taxon>
        <taxon>Allacma</taxon>
    </lineage>
</organism>
<evidence type="ECO:0000313" key="9">
    <source>
        <dbReference type="Proteomes" id="UP000708208"/>
    </source>
</evidence>
<evidence type="ECO:0000256" key="6">
    <source>
        <dbReference type="ARBA" id="ARBA00023136"/>
    </source>
</evidence>
<reference evidence="8" key="1">
    <citation type="submission" date="2021-06" db="EMBL/GenBank/DDBJ databases">
        <authorList>
            <person name="Hodson N. C."/>
            <person name="Mongue J. A."/>
            <person name="Jaron S. K."/>
        </authorList>
    </citation>
    <scope>NUCLEOTIDE SEQUENCE</scope>
</reference>
<evidence type="ECO:0000256" key="3">
    <source>
        <dbReference type="ARBA" id="ARBA00006483"/>
    </source>
</evidence>
<comment type="subcellular location">
    <subcellularLocation>
        <location evidence="2">Cytoplasmic vesicle</location>
        <location evidence="2">Secretory vesicle</location>
        <location evidence="2">Synaptic vesicle</location>
    </subcellularLocation>
    <subcellularLocation>
        <location evidence="1 7">Membrane</location>
        <topology evidence="1 7">Multi-pass membrane protein</topology>
    </subcellularLocation>
</comment>
<evidence type="ECO:0000256" key="1">
    <source>
        <dbReference type="ARBA" id="ARBA00004141"/>
    </source>
</evidence>
<sequence length="131" mass="14859">MKVDGDIEAGPAAFQGIKLPLDGKIGVFLPPKLQLSRQLLIEWVAQARQNIRPWSVFCATGRFKAPASAQRLPRRVVKNVEYFQSNYLLVFGGLFLYCLITSPLLLLAFMAQLGLFYWIYTRNQERSYSGS</sequence>
<comment type="caution">
    <text evidence="8">The sequence shown here is derived from an EMBL/GenBank/DDBJ whole genome shotgun (WGS) entry which is preliminary data.</text>
</comment>
<feature type="transmembrane region" description="Helical" evidence="7">
    <location>
        <begin position="87"/>
        <end position="120"/>
    </location>
</feature>
<dbReference type="Pfam" id="PF03208">
    <property type="entry name" value="PRA1"/>
    <property type="match status" value="1"/>
</dbReference>
<comment type="caution">
    <text evidence="7">Lacks conserved residue(s) required for the propagation of feature annotation.</text>
</comment>
<dbReference type="EMBL" id="CAJVCH010570822">
    <property type="protein sequence ID" value="CAG7835971.1"/>
    <property type="molecule type" value="Genomic_DNA"/>
</dbReference>
<evidence type="ECO:0000256" key="4">
    <source>
        <dbReference type="ARBA" id="ARBA00022692"/>
    </source>
</evidence>
<evidence type="ECO:0000256" key="5">
    <source>
        <dbReference type="ARBA" id="ARBA00022989"/>
    </source>
</evidence>
<name>A0A8J2MAA9_9HEXA</name>
<accession>A0A8J2MAA9</accession>
<dbReference type="PANTHER" id="PTHR19317:SF0">
    <property type="entry name" value="PRENYLATED RAB ACCEPTOR PROTEIN 1"/>
    <property type="match status" value="1"/>
</dbReference>
<keyword evidence="9" id="KW-1185">Reference proteome</keyword>